<name>A0A369J983_HYPMA</name>
<evidence type="ECO:0000313" key="2">
    <source>
        <dbReference type="EMBL" id="RDB18679.1"/>
    </source>
</evidence>
<comment type="caution">
    <text evidence="2">The sequence shown here is derived from an EMBL/GenBank/DDBJ whole genome shotgun (WGS) entry which is preliminary data.</text>
</comment>
<dbReference type="Proteomes" id="UP000076154">
    <property type="component" value="Unassembled WGS sequence"/>
</dbReference>
<gene>
    <name evidence="2" type="ORF">Hypma_014777</name>
</gene>
<keyword evidence="3" id="KW-1185">Reference proteome</keyword>
<organism evidence="2 3">
    <name type="scientific">Hypsizygus marmoreus</name>
    <name type="common">White beech mushroom</name>
    <name type="synonym">Agaricus marmoreus</name>
    <dbReference type="NCBI Taxonomy" id="39966"/>
    <lineage>
        <taxon>Eukaryota</taxon>
        <taxon>Fungi</taxon>
        <taxon>Dikarya</taxon>
        <taxon>Basidiomycota</taxon>
        <taxon>Agaricomycotina</taxon>
        <taxon>Agaricomycetes</taxon>
        <taxon>Agaricomycetidae</taxon>
        <taxon>Agaricales</taxon>
        <taxon>Tricholomatineae</taxon>
        <taxon>Lyophyllaceae</taxon>
        <taxon>Hypsizygus</taxon>
    </lineage>
</organism>
<protein>
    <submittedName>
        <fullName evidence="2">Uncharacterized protein</fullName>
    </submittedName>
</protein>
<sequence length="77" mass="8789">MSTIPDSNKAAKLAEQRTMDSGIMAMPSKRHAQDLKKKRKKGREEDDKPKLTIHQFKLEQDRNTNAAPFCAIRILPL</sequence>
<feature type="region of interest" description="Disordered" evidence="1">
    <location>
        <begin position="1"/>
        <end position="52"/>
    </location>
</feature>
<feature type="compositionally biased region" description="Basic and acidic residues" evidence="1">
    <location>
        <begin position="42"/>
        <end position="52"/>
    </location>
</feature>
<accession>A0A369J983</accession>
<dbReference type="EMBL" id="LUEZ02000090">
    <property type="protein sequence ID" value="RDB18679.1"/>
    <property type="molecule type" value="Genomic_DNA"/>
</dbReference>
<evidence type="ECO:0000256" key="1">
    <source>
        <dbReference type="SAM" id="MobiDB-lite"/>
    </source>
</evidence>
<proteinExistence type="predicted"/>
<reference evidence="2" key="1">
    <citation type="submission" date="2018-04" db="EMBL/GenBank/DDBJ databases">
        <title>Whole genome sequencing of Hypsizygus marmoreus.</title>
        <authorList>
            <person name="Choi I.-G."/>
            <person name="Min B."/>
            <person name="Kim J.-G."/>
            <person name="Kim S."/>
            <person name="Oh Y.-L."/>
            <person name="Kong W.-S."/>
            <person name="Park H."/>
            <person name="Jeong J."/>
            <person name="Song E.-S."/>
        </authorList>
    </citation>
    <scope>NUCLEOTIDE SEQUENCE [LARGE SCALE GENOMIC DNA]</scope>
    <source>
        <strain evidence="2">51987-8</strain>
    </source>
</reference>
<dbReference type="AlphaFoldDB" id="A0A369J983"/>
<dbReference type="InParanoid" id="A0A369J983"/>
<evidence type="ECO:0000313" key="3">
    <source>
        <dbReference type="Proteomes" id="UP000076154"/>
    </source>
</evidence>